<name>A0A9P0DFL7_PHACE</name>
<evidence type="ECO:0000259" key="7">
    <source>
        <dbReference type="PROSITE" id="PS50255"/>
    </source>
</evidence>
<evidence type="ECO:0000256" key="3">
    <source>
        <dbReference type="ARBA" id="ARBA00022723"/>
    </source>
</evidence>
<keyword evidence="2" id="KW-0349">Heme</keyword>
<dbReference type="PANTHER" id="PTHR46237:SF1">
    <property type="entry name" value="CYTOCHROME B5 REDUCTASE 4"/>
    <property type="match status" value="1"/>
</dbReference>
<accession>A0A9P0DFL7</accession>
<dbReference type="FunFam" id="3.10.120.10:FF:000001">
    <property type="entry name" value="Cytochrome b5 reductase 4"/>
    <property type="match status" value="1"/>
</dbReference>
<dbReference type="CDD" id="cd06183">
    <property type="entry name" value="cyt_b5_reduct_like"/>
    <property type="match status" value="1"/>
</dbReference>
<dbReference type="InterPro" id="IPR051872">
    <property type="entry name" value="Cytochrome_b5/Flavoprotein_Rdt"/>
</dbReference>
<protein>
    <recommendedName>
        <fullName evidence="11">Cytochrome-b5 reductase</fullName>
    </recommendedName>
</protein>
<dbReference type="Gene3D" id="3.10.120.10">
    <property type="entry name" value="Cytochrome b5-like heme/steroid binding domain"/>
    <property type="match status" value="1"/>
</dbReference>
<dbReference type="PRINTS" id="PR00406">
    <property type="entry name" value="CYTB5RDTASE"/>
</dbReference>
<evidence type="ECO:0000256" key="4">
    <source>
        <dbReference type="ARBA" id="ARBA00023002"/>
    </source>
</evidence>
<dbReference type="Proteomes" id="UP001153737">
    <property type="component" value="Chromosome 13"/>
</dbReference>
<organism evidence="9 10">
    <name type="scientific">Phaedon cochleariae</name>
    <name type="common">Mustard beetle</name>
    <dbReference type="NCBI Taxonomy" id="80249"/>
    <lineage>
        <taxon>Eukaryota</taxon>
        <taxon>Metazoa</taxon>
        <taxon>Ecdysozoa</taxon>
        <taxon>Arthropoda</taxon>
        <taxon>Hexapoda</taxon>
        <taxon>Insecta</taxon>
        <taxon>Pterygota</taxon>
        <taxon>Neoptera</taxon>
        <taxon>Endopterygota</taxon>
        <taxon>Coleoptera</taxon>
        <taxon>Polyphaga</taxon>
        <taxon>Cucujiformia</taxon>
        <taxon>Chrysomeloidea</taxon>
        <taxon>Chrysomelidae</taxon>
        <taxon>Chrysomelinae</taxon>
        <taxon>Chrysomelini</taxon>
        <taxon>Phaedon</taxon>
    </lineage>
</organism>
<evidence type="ECO:0008006" key="11">
    <source>
        <dbReference type="Google" id="ProtNLM"/>
    </source>
</evidence>
<keyword evidence="6" id="KW-0472">Membrane</keyword>
<feature type="domain" description="FAD-binding FR-type" evidence="8">
    <location>
        <begin position="370"/>
        <end position="483"/>
    </location>
</feature>
<sequence length="625" mass="70397">MSMFCRNIHNNYNLLKMNSNKSPSKHAKSSIGNLLGEKYQNKPQTLVPPVLQQVGKLAAGVASVSTNFDIKSGSATGNPRNKCALQPGHSLMDWIRLGASGKDLSGVGSCAGKLSVTLEELSKHNKITDIWLAIRGIIYNVTAYVPFHPGGADELMRAAGIDATSLFEQVHPWVNYEQILQKCLIGRLVSIDPSINTNDLFFGKKGNGQITKNNLKAAKQTRIEETEDTLDKSSSTQVAASSSAVVEEVTFHSEVKSVINQIIEDIPSLPRFDWIQKLDYITIIFYTRSFSNPMVEIFPPTPGQSIIVVLAYDSTAFRNELVFYEAIEWPCTTKVTCETGKVELVFRKRDTRIWANFGVLRQMSKRLDTVKCFKCNFVYRDKLQLNHNLFLLRLERTDGAKIVMPIGQHSRFTVNIDGQEWSRSYTPIPSSLFSQLATHLPTTDSVCLMIKRYDDGNVSRYLTDRQINDVVYLTGPLGEFDIGTVEERNGFLMLAAGTGVTPMLGLLVFLLERRIRKCQFLRLLFFNRTLQDIPFRAQLDTLERSDSRLKIDYILSEPNDDWTGLSGHVNEGMIQNSITDHIKDTGYTMRDVFTFICGPKNFVTLSLEELEKLNFSDDQLFAFQG</sequence>
<dbReference type="EMBL" id="OU896719">
    <property type="protein sequence ID" value="CAH1119513.1"/>
    <property type="molecule type" value="Genomic_DNA"/>
</dbReference>
<dbReference type="InterPro" id="IPR017938">
    <property type="entry name" value="Riboflavin_synthase-like_b-brl"/>
</dbReference>
<dbReference type="InterPro" id="IPR008978">
    <property type="entry name" value="HSP20-like_chaperone"/>
</dbReference>
<dbReference type="FunFam" id="3.40.50.80:FF:000021">
    <property type="entry name" value="Cytochrome b5 reductase 4"/>
    <property type="match status" value="1"/>
</dbReference>
<dbReference type="SUPFAM" id="SSF55856">
    <property type="entry name" value="Cytochrome b5-like heme/steroid binding domain"/>
    <property type="match status" value="1"/>
</dbReference>
<dbReference type="PROSITE" id="PS51384">
    <property type="entry name" value="FAD_FR"/>
    <property type="match status" value="1"/>
</dbReference>
<keyword evidence="6" id="KW-1133">Transmembrane helix</keyword>
<dbReference type="InterPro" id="IPR001433">
    <property type="entry name" value="OxRdtase_FAD/NAD-bd"/>
</dbReference>
<gene>
    <name evidence="9" type="ORF">PHAECO_LOCUS3860</name>
</gene>
<dbReference type="SUPFAM" id="SSF52343">
    <property type="entry name" value="Ferredoxin reductase-like, C-terminal NADP-linked domain"/>
    <property type="match status" value="1"/>
</dbReference>
<dbReference type="Gene3D" id="2.40.30.10">
    <property type="entry name" value="Translation factors"/>
    <property type="match status" value="1"/>
</dbReference>
<dbReference type="InterPro" id="IPR008333">
    <property type="entry name" value="Cbr1-like_FAD-bd_dom"/>
</dbReference>
<dbReference type="GO" id="GO:0046872">
    <property type="term" value="F:metal ion binding"/>
    <property type="evidence" value="ECO:0007669"/>
    <property type="project" value="UniProtKB-KW"/>
</dbReference>
<evidence type="ECO:0000256" key="2">
    <source>
        <dbReference type="ARBA" id="ARBA00022617"/>
    </source>
</evidence>
<dbReference type="PROSITE" id="PS50255">
    <property type="entry name" value="CYTOCHROME_B5_2"/>
    <property type="match status" value="1"/>
</dbReference>
<dbReference type="AlphaFoldDB" id="A0A9P0DFL7"/>
<comment type="similarity">
    <text evidence="1">Belongs to the flavoprotein pyridine nucleotide cytochrome reductase family.</text>
</comment>
<evidence type="ECO:0000256" key="1">
    <source>
        <dbReference type="ARBA" id="ARBA00006105"/>
    </source>
</evidence>
<keyword evidence="4" id="KW-0560">Oxidoreductase</keyword>
<dbReference type="GO" id="GO:0005783">
    <property type="term" value="C:endoplasmic reticulum"/>
    <property type="evidence" value="ECO:0007669"/>
    <property type="project" value="TreeGrafter"/>
</dbReference>
<dbReference type="InterPro" id="IPR036400">
    <property type="entry name" value="Cyt_B5-like_heme/steroid_sf"/>
</dbReference>
<reference evidence="9" key="1">
    <citation type="submission" date="2022-01" db="EMBL/GenBank/DDBJ databases">
        <authorList>
            <person name="King R."/>
        </authorList>
    </citation>
    <scope>NUCLEOTIDE SEQUENCE</scope>
</reference>
<feature type="transmembrane region" description="Helical" evidence="6">
    <location>
        <begin position="491"/>
        <end position="511"/>
    </location>
</feature>
<dbReference type="PANTHER" id="PTHR46237">
    <property type="entry name" value="CYTOCHROME B5 REDUCTASE 4 FAMILY MEMBER"/>
    <property type="match status" value="1"/>
</dbReference>
<dbReference type="GO" id="GO:0006801">
    <property type="term" value="P:superoxide metabolic process"/>
    <property type="evidence" value="ECO:0007669"/>
    <property type="project" value="TreeGrafter"/>
</dbReference>
<proteinExistence type="inferred from homology"/>
<dbReference type="InterPro" id="IPR039261">
    <property type="entry name" value="FNR_nucleotide-bd"/>
</dbReference>
<feature type="domain" description="Cytochrome b5 heme-binding" evidence="7">
    <location>
        <begin position="113"/>
        <end position="189"/>
    </location>
</feature>
<evidence type="ECO:0000259" key="8">
    <source>
        <dbReference type="PROSITE" id="PS51384"/>
    </source>
</evidence>
<evidence type="ECO:0000256" key="6">
    <source>
        <dbReference type="SAM" id="Phobius"/>
    </source>
</evidence>
<keyword evidence="5" id="KW-0408">Iron</keyword>
<keyword evidence="3" id="KW-0479">Metal-binding</keyword>
<keyword evidence="10" id="KW-1185">Reference proteome</keyword>
<dbReference type="SMART" id="SM01117">
    <property type="entry name" value="Cyt-b5"/>
    <property type="match status" value="1"/>
</dbReference>
<dbReference type="GO" id="GO:0020037">
    <property type="term" value="F:heme binding"/>
    <property type="evidence" value="ECO:0007669"/>
    <property type="project" value="InterPro"/>
</dbReference>
<dbReference type="OrthoDB" id="432299at2759"/>
<reference evidence="9" key="2">
    <citation type="submission" date="2022-10" db="EMBL/GenBank/DDBJ databases">
        <authorList>
            <consortium name="ENA_rothamsted_submissions"/>
            <consortium name="culmorum"/>
            <person name="King R."/>
        </authorList>
    </citation>
    <scope>NUCLEOTIDE SEQUENCE</scope>
</reference>
<dbReference type="PROSITE" id="PS00191">
    <property type="entry name" value="CYTOCHROME_B5_1"/>
    <property type="match status" value="1"/>
</dbReference>
<evidence type="ECO:0000313" key="9">
    <source>
        <dbReference type="EMBL" id="CAH1119513.1"/>
    </source>
</evidence>
<dbReference type="InterPro" id="IPR018506">
    <property type="entry name" value="Cyt_B5_heme-BS"/>
</dbReference>
<dbReference type="GO" id="GO:0004128">
    <property type="term" value="F:cytochrome-b5 reductase activity, acting on NAD(P)H"/>
    <property type="evidence" value="ECO:0007669"/>
    <property type="project" value="TreeGrafter"/>
</dbReference>
<dbReference type="Pfam" id="PF00970">
    <property type="entry name" value="FAD_binding_6"/>
    <property type="match status" value="1"/>
</dbReference>
<dbReference type="InterPro" id="IPR001199">
    <property type="entry name" value="Cyt_B5-like_heme/steroid-bd"/>
</dbReference>
<dbReference type="Pfam" id="PF00173">
    <property type="entry name" value="Cyt-b5"/>
    <property type="match status" value="1"/>
</dbReference>
<dbReference type="Pfam" id="PF00175">
    <property type="entry name" value="NAD_binding_1"/>
    <property type="match status" value="1"/>
</dbReference>
<evidence type="ECO:0000313" key="10">
    <source>
        <dbReference type="Proteomes" id="UP001153737"/>
    </source>
</evidence>
<dbReference type="SUPFAM" id="SSF63380">
    <property type="entry name" value="Riboflavin synthase domain-like"/>
    <property type="match status" value="1"/>
</dbReference>
<dbReference type="SUPFAM" id="SSF49764">
    <property type="entry name" value="HSP20-like chaperones"/>
    <property type="match status" value="1"/>
</dbReference>
<evidence type="ECO:0000256" key="5">
    <source>
        <dbReference type="ARBA" id="ARBA00023004"/>
    </source>
</evidence>
<dbReference type="Gene3D" id="3.40.50.80">
    <property type="entry name" value="Nucleotide-binding domain of ferredoxin-NADP reductase (FNR) module"/>
    <property type="match status" value="1"/>
</dbReference>
<keyword evidence="6" id="KW-0812">Transmembrane</keyword>
<dbReference type="InterPro" id="IPR017927">
    <property type="entry name" value="FAD-bd_FR_type"/>
</dbReference>